<dbReference type="Pfam" id="PF06532">
    <property type="entry name" value="NrsF"/>
    <property type="match status" value="1"/>
</dbReference>
<evidence type="ECO:0000313" key="2">
    <source>
        <dbReference type="EMBL" id="MBR9972498.1"/>
    </source>
</evidence>
<evidence type="ECO:0000313" key="3">
    <source>
        <dbReference type="Proteomes" id="UP000680714"/>
    </source>
</evidence>
<feature type="transmembrane region" description="Helical" evidence="1">
    <location>
        <begin position="27"/>
        <end position="47"/>
    </location>
</feature>
<name>A0ABS5IFJ0_9PROT</name>
<keyword evidence="1" id="KW-0812">Transmembrane</keyword>
<gene>
    <name evidence="2" type="ORF">KEC16_12310</name>
</gene>
<protein>
    <submittedName>
        <fullName evidence="2">DUF1109 family protein</fullName>
    </submittedName>
</protein>
<keyword evidence="3" id="KW-1185">Reference proteome</keyword>
<organism evidence="2 3">
    <name type="scientific">Magnetospirillum sulfuroxidans</name>
    <dbReference type="NCBI Taxonomy" id="611300"/>
    <lineage>
        <taxon>Bacteria</taxon>
        <taxon>Pseudomonadati</taxon>
        <taxon>Pseudomonadota</taxon>
        <taxon>Alphaproteobacteria</taxon>
        <taxon>Rhodospirillales</taxon>
        <taxon>Rhodospirillaceae</taxon>
        <taxon>Magnetospirillum</taxon>
    </lineage>
</organism>
<dbReference type="EMBL" id="JAGTUF010000011">
    <property type="protein sequence ID" value="MBR9972498.1"/>
    <property type="molecule type" value="Genomic_DNA"/>
</dbReference>
<reference evidence="2 3" key="1">
    <citation type="submission" date="2021-04" db="EMBL/GenBank/DDBJ databases">
        <title>Magnetospirillum sulfuroxidans sp. nov., a facultative chemolithoautotrophic sulfur-oxidizing alphaproteobacterium isolated from freshwater sediment and proposals for Paramagetospirillum gen. nov., and Magnetospirillaceae fam. nov.</title>
        <authorList>
            <person name="Koziaeva V."/>
            <person name="Geelhoed J.S."/>
            <person name="Sorokin D.Y."/>
            <person name="Grouzdev D.S."/>
        </authorList>
    </citation>
    <scope>NUCLEOTIDE SEQUENCE [LARGE SCALE GENOMIC DNA]</scope>
    <source>
        <strain evidence="2 3">J10</strain>
    </source>
</reference>
<feature type="transmembrane region" description="Helical" evidence="1">
    <location>
        <begin position="160"/>
        <end position="178"/>
    </location>
</feature>
<feature type="transmembrane region" description="Helical" evidence="1">
    <location>
        <begin position="130"/>
        <end position="148"/>
    </location>
</feature>
<evidence type="ECO:0000256" key="1">
    <source>
        <dbReference type="SAM" id="Phobius"/>
    </source>
</evidence>
<accession>A0ABS5IFJ0</accession>
<dbReference type="InterPro" id="IPR009495">
    <property type="entry name" value="NrsF"/>
</dbReference>
<sequence length="216" mass="22679">MNTEDLIAQLGRQVVPVKRLAPPLHRLMRGLAVMVPLLALIVVVMGPRADLAERLTDPGFAIAHVAAIATGLCAAWAALASTVPGISAWRLALPVLPALVWLGSVGMGCLRDWVVRGTDSLVPAIHPQCLPEIAIISIVPISVLMVLLRRGAALNPGRTAVLAALAASALASATLDLFHHAEAAIIVLVWHFGGVVMLSAVFGLMGQRLFPPPLPR</sequence>
<dbReference type="Proteomes" id="UP000680714">
    <property type="component" value="Unassembled WGS sequence"/>
</dbReference>
<keyword evidence="1" id="KW-1133">Transmembrane helix</keyword>
<feature type="transmembrane region" description="Helical" evidence="1">
    <location>
        <begin position="91"/>
        <end position="110"/>
    </location>
</feature>
<feature type="transmembrane region" description="Helical" evidence="1">
    <location>
        <begin position="59"/>
        <end position="79"/>
    </location>
</feature>
<proteinExistence type="predicted"/>
<dbReference type="RefSeq" id="WP_211549310.1">
    <property type="nucleotide sequence ID" value="NZ_JAGTUF010000011.1"/>
</dbReference>
<feature type="transmembrane region" description="Helical" evidence="1">
    <location>
        <begin position="184"/>
        <end position="206"/>
    </location>
</feature>
<keyword evidence="1" id="KW-0472">Membrane</keyword>
<comment type="caution">
    <text evidence="2">The sequence shown here is derived from an EMBL/GenBank/DDBJ whole genome shotgun (WGS) entry which is preliminary data.</text>
</comment>